<protein>
    <submittedName>
        <fullName evidence="1">Uncharacterized protein</fullName>
    </submittedName>
</protein>
<accession>A0A8J9YH65</accession>
<evidence type="ECO:0000313" key="2">
    <source>
        <dbReference type="Proteomes" id="UP000838878"/>
    </source>
</evidence>
<dbReference type="OrthoDB" id="6931659at2759"/>
<proteinExistence type="predicted"/>
<sequence>MIAERDRLARAGAATVFSLPRPRPGPHFFASGATQKRLLGQSEAPYTAPERNPAMQINSEEAVAGQRCPSLLFGSRGIAFMSLMEKLGGGYETIQTTVCFDLYHTAAGWKF</sequence>
<dbReference type="AlphaFoldDB" id="A0A8J9YH65"/>
<organism evidence="1 2">
    <name type="scientific">Brenthis ino</name>
    <name type="common">lesser marbled fritillary</name>
    <dbReference type="NCBI Taxonomy" id="405034"/>
    <lineage>
        <taxon>Eukaryota</taxon>
        <taxon>Metazoa</taxon>
        <taxon>Ecdysozoa</taxon>
        <taxon>Arthropoda</taxon>
        <taxon>Hexapoda</taxon>
        <taxon>Insecta</taxon>
        <taxon>Pterygota</taxon>
        <taxon>Neoptera</taxon>
        <taxon>Endopterygota</taxon>
        <taxon>Lepidoptera</taxon>
        <taxon>Glossata</taxon>
        <taxon>Ditrysia</taxon>
        <taxon>Papilionoidea</taxon>
        <taxon>Nymphalidae</taxon>
        <taxon>Heliconiinae</taxon>
        <taxon>Argynnini</taxon>
        <taxon>Brenthis</taxon>
    </lineage>
</organism>
<name>A0A8J9YH65_9NEOP</name>
<feature type="non-terminal residue" evidence="1">
    <location>
        <position position="111"/>
    </location>
</feature>
<dbReference type="EMBL" id="OV170225">
    <property type="protein sequence ID" value="CAH0725926.1"/>
    <property type="molecule type" value="Genomic_DNA"/>
</dbReference>
<evidence type="ECO:0000313" key="1">
    <source>
        <dbReference type="EMBL" id="CAH0725926.1"/>
    </source>
</evidence>
<dbReference type="Proteomes" id="UP000838878">
    <property type="component" value="Chromosome 5"/>
</dbReference>
<gene>
    <name evidence="1" type="ORF">BINO364_LOCUS11455</name>
</gene>
<keyword evidence="2" id="KW-1185">Reference proteome</keyword>
<reference evidence="1" key="1">
    <citation type="submission" date="2021-12" db="EMBL/GenBank/DDBJ databases">
        <authorList>
            <person name="Martin H S."/>
        </authorList>
    </citation>
    <scope>NUCLEOTIDE SEQUENCE</scope>
</reference>